<feature type="region of interest" description="Disordered" evidence="2">
    <location>
        <begin position="167"/>
        <end position="186"/>
    </location>
</feature>
<keyword evidence="4" id="KW-1185">Reference proteome</keyword>
<dbReference type="InterPro" id="IPR009050">
    <property type="entry name" value="Globin-like_sf"/>
</dbReference>
<organism evidence="3 4">
    <name type="scientific">Pelobates cultripes</name>
    <name type="common">Western spadefoot toad</name>
    <dbReference type="NCBI Taxonomy" id="61616"/>
    <lineage>
        <taxon>Eukaryota</taxon>
        <taxon>Metazoa</taxon>
        <taxon>Chordata</taxon>
        <taxon>Craniata</taxon>
        <taxon>Vertebrata</taxon>
        <taxon>Euteleostomi</taxon>
        <taxon>Amphibia</taxon>
        <taxon>Batrachia</taxon>
        <taxon>Anura</taxon>
        <taxon>Pelobatoidea</taxon>
        <taxon>Pelobatidae</taxon>
        <taxon>Pelobates</taxon>
    </lineage>
</organism>
<feature type="compositionally biased region" description="Basic and acidic residues" evidence="2">
    <location>
        <begin position="172"/>
        <end position="186"/>
    </location>
</feature>
<protein>
    <submittedName>
        <fullName evidence="3">Uncharacterized protein</fullName>
    </submittedName>
</protein>
<reference evidence="3" key="1">
    <citation type="submission" date="2022-03" db="EMBL/GenBank/DDBJ databases">
        <authorList>
            <person name="Alioto T."/>
            <person name="Alioto T."/>
            <person name="Gomez Garrido J."/>
        </authorList>
    </citation>
    <scope>NUCLEOTIDE SEQUENCE</scope>
</reference>
<dbReference type="SUPFAM" id="SSF46458">
    <property type="entry name" value="Globin-like"/>
    <property type="match status" value="1"/>
</dbReference>
<evidence type="ECO:0000313" key="4">
    <source>
        <dbReference type="Proteomes" id="UP001295444"/>
    </source>
</evidence>
<accession>A0AAD1SCD2</accession>
<keyword evidence="1" id="KW-0175">Coiled coil</keyword>
<name>A0AAD1SCD2_PELCU</name>
<evidence type="ECO:0000256" key="1">
    <source>
        <dbReference type="SAM" id="Coils"/>
    </source>
</evidence>
<gene>
    <name evidence="3" type="ORF">PECUL_23A011782</name>
</gene>
<sequence length="186" mass="20974">MSCSEDTARVLLQMHADKTYLAEEIAKGTEALKTEIQAVGNRMADLEAQVERVVKAYNAMVDSSDDLRAVEGLLEDLSNRSQGFNVRKRCMWKPIADVLRTKEIQFAWWHPFKLLAFRGSRMVVLQPGGDIAAFWRALDTEDPGLEIPQLMLTFTLPRLPRVWVSGADGDGEETRSTGDRQGHRKL</sequence>
<dbReference type="Proteomes" id="UP001295444">
    <property type="component" value="Chromosome 05"/>
</dbReference>
<evidence type="ECO:0000256" key="2">
    <source>
        <dbReference type="SAM" id="MobiDB-lite"/>
    </source>
</evidence>
<dbReference type="AlphaFoldDB" id="A0AAD1SCD2"/>
<feature type="coiled-coil region" evidence="1">
    <location>
        <begin position="29"/>
        <end position="56"/>
    </location>
</feature>
<evidence type="ECO:0000313" key="3">
    <source>
        <dbReference type="EMBL" id="CAH2295965.1"/>
    </source>
</evidence>
<proteinExistence type="predicted"/>
<dbReference type="EMBL" id="OW240916">
    <property type="protein sequence ID" value="CAH2295965.1"/>
    <property type="molecule type" value="Genomic_DNA"/>
</dbReference>